<keyword evidence="3" id="KW-1185">Reference proteome</keyword>
<name>A0A5B1CN96_9BACT</name>
<organism evidence="2 3">
    <name type="scientific">Rubripirellula obstinata</name>
    <dbReference type="NCBI Taxonomy" id="406547"/>
    <lineage>
        <taxon>Bacteria</taxon>
        <taxon>Pseudomonadati</taxon>
        <taxon>Planctomycetota</taxon>
        <taxon>Planctomycetia</taxon>
        <taxon>Pirellulales</taxon>
        <taxon>Pirellulaceae</taxon>
        <taxon>Rubripirellula</taxon>
    </lineage>
</organism>
<dbReference type="RefSeq" id="WP_068258199.1">
    <property type="nucleotide sequence ID" value="NZ_LWSK01000003.1"/>
</dbReference>
<accession>A0A5B1CN96</accession>
<reference evidence="2 3" key="1">
    <citation type="submission" date="2019-08" db="EMBL/GenBank/DDBJ databases">
        <title>Deep-cultivation of Planctomycetes and their phenomic and genomic characterization uncovers novel biology.</title>
        <authorList>
            <person name="Wiegand S."/>
            <person name="Jogler M."/>
            <person name="Boedeker C."/>
            <person name="Pinto D."/>
            <person name="Vollmers J."/>
            <person name="Rivas-Marin E."/>
            <person name="Kohn T."/>
            <person name="Peeters S.H."/>
            <person name="Heuer A."/>
            <person name="Rast P."/>
            <person name="Oberbeckmann S."/>
            <person name="Bunk B."/>
            <person name="Jeske O."/>
            <person name="Meyerdierks A."/>
            <person name="Storesund J.E."/>
            <person name="Kallscheuer N."/>
            <person name="Luecker S."/>
            <person name="Lage O.M."/>
            <person name="Pohl T."/>
            <person name="Merkel B.J."/>
            <person name="Hornburger P."/>
            <person name="Mueller R.-W."/>
            <person name="Bruemmer F."/>
            <person name="Labrenz M."/>
            <person name="Spormann A.M."/>
            <person name="Op Den Camp H."/>
            <person name="Overmann J."/>
            <person name="Amann R."/>
            <person name="Jetten M.S.M."/>
            <person name="Mascher T."/>
            <person name="Medema M.H."/>
            <person name="Devos D.P."/>
            <person name="Kaster A.-K."/>
            <person name="Ovreas L."/>
            <person name="Rohde M."/>
            <person name="Galperin M.Y."/>
            <person name="Jogler C."/>
        </authorList>
    </citation>
    <scope>NUCLEOTIDE SEQUENCE [LARGE SCALE GENOMIC DNA]</scope>
    <source>
        <strain evidence="2 3">LF1</strain>
    </source>
</reference>
<feature type="compositionally biased region" description="Polar residues" evidence="1">
    <location>
        <begin position="232"/>
        <end position="248"/>
    </location>
</feature>
<feature type="compositionally biased region" description="Low complexity" evidence="1">
    <location>
        <begin position="102"/>
        <end position="117"/>
    </location>
</feature>
<proteinExistence type="predicted"/>
<evidence type="ECO:0000313" key="2">
    <source>
        <dbReference type="EMBL" id="KAA1261050.1"/>
    </source>
</evidence>
<protein>
    <submittedName>
        <fullName evidence="2">Uncharacterized protein</fullName>
    </submittedName>
</protein>
<feature type="region of interest" description="Disordered" evidence="1">
    <location>
        <begin position="206"/>
        <end position="248"/>
    </location>
</feature>
<feature type="compositionally biased region" description="Basic and acidic residues" evidence="1">
    <location>
        <begin position="210"/>
        <end position="225"/>
    </location>
</feature>
<dbReference type="EMBL" id="VRLW01000001">
    <property type="protein sequence ID" value="KAA1261050.1"/>
    <property type="molecule type" value="Genomic_DNA"/>
</dbReference>
<dbReference type="Proteomes" id="UP000322699">
    <property type="component" value="Unassembled WGS sequence"/>
</dbReference>
<sequence length="248" mass="27609">MNSTLLTGVRTLPSQHEIDASVESVTRYLIRCGIRDANYLREQSLRIVESTLAAVSNSSHSGESVSGMDSVAVANRSACFQQQCLHEATATMRSLLDLSANQQRTAQQRTAQQRRAQPAIAEKTSNQSDRIESKQFAFLGTDELLFTSQTFSREGSGKPSSSESITQRVAMVIPFAEVRHFKRNATPQLIGPLRLGWWKSVLTSWIPRPNQDRPNRDRPNRDRPNRAGVGNIQGNRRPSKMQASQSDA</sequence>
<evidence type="ECO:0000256" key="1">
    <source>
        <dbReference type="SAM" id="MobiDB-lite"/>
    </source>
</evidence>
<feature type="region of interest" description="Disordered" evidence="1">
    <location>
        <begin position="101"/>
        <end position="132"/>
    </location>
</feature>
<gene>
    <name evidence="2" type="ORF">LF1_35940</name>
</gene>
<comment type="caution">
    <text evidence="2">The sequence shown here is derived from an EMBL/GenBank/DDBJ whole genome shotgun (WGS) entry which is preliminary data.</text>
</comment>
<dbReference type="AlphaFoldDB" id="A0A5B1CN96"/>
<evidence type="ECO:0000313" key="3">
    <source>
        <dbReference type="Proteomes" id="UP000322699"/>
    </source>
</evidence>